<dbReference type="HAMAP" id="MF_01329">
    <property type="entry name" value="PSII_Psb30_Ycf12"/>
    <property type="match status" value="1"/>
</dbReference>
<comment type="subunit">
    <text evidence="7">PSII is composed of 1 copy each of membrane proteins PsbA, PsbB, PsbC, PsbD, PsbE, PsbF, PsbH, PsbI, PsbJ, PsbK, PsbL, PsbM, PsbT, PsbX, PsbY, PsbZ, Psb30/Ycf12, peripheral proteins of the oxygen-evolving complex and a large number of cofactors. It forms dimeric complexes.</text>
</comment>
<keyword evidence="4 7" id="KW-1133">Transmembrane helix</keyword>
<feature type="transmembrane region" description="Helical" evidence="7">
    <location>
        <begin position="6"/>
        <end position="27"/>
    </location>
</feature>
<dbReference type="NCBIfam" id="NF010239">
    <property type="entry name" value="PRK13686.1"/>
    <property type="match status" value="1"/>
</dbReference>
<dbReference type="GO" id="GO:0009535">
    <property type="term" value="C:chloroplast thylakoid membrane"/>
    <property type="evidence" value="ECO:0007669"/>
    <property type="project" value="UniProtKB-SubCell"/>
</dbReference>
<keyword evidence="3 7" id="KW-0812">Transmembrane</keyword>
<comment type="similarity">
    <text evidence="7">Belongs to the Psb30/Ycf12 family.</text>
</comment>
<sequence>MNLEIFFQLASLAFILAAGPIVIILLASRGGNL</sequence>
<geneLocation type="chloroplast" evidence="8"/>
<keyword evidence="7" id="KW-0793">Thylakoid</keyword>
<dbReference type="AlphaFoldDB" id="A0A097KLH8"/>
<protein>
    <recommendedName>
        <fullName evidence="7">Photosystem II reaction center protein Psb30</fullName>
    </recommendedName>
    <alternativeName>
        <fullName evidence="7">Photosystem II reaction center protein Ycf12</fullName>
    </alternativeName>
</protein>
<comment type="subcellular location">
    <subcellularLocation>
        <location evidence="1">Membrane</location>
        <topology evidence="1">Single-pass membrane protein</topology>
    </subcellularLocation>
    <subcellularLocation>
        <location evidence="7">Plastid</location>
        <location evidence="7">Chloroplast thylakoid membrane</location>
        <topology evidence="7">Single-pass membrane protein</topology>
    </subcellularLocation>
</comment>
<keyword evidence="6 7" id="KW-0604">Photosystem II</keyword>
<evidence type="ECO:0000256" key="4">
    <source>
        <dbReference type="ARBA" id="ARBA00022989"/>
    </source>
</evidence>
<dbReference type="EMBL" id="KM462868">
    <property type="protein sequence ID" value="AIT94032.1"/>
    <property type="molecule type" value="Genomic_DNA"/>
</dbReference>
<dbReference type="Pfam" id="PF05969">
    <property type="entry name" value="PSII_Ycf12"/>
    <property type="match status" value="1"/>
</dbReference>
<dbReference type="GeneID" id="22159191"/>
<keyword evidence="8" id="KW-0934">Plastid</keyword>
<keyword evidence="8" id="KW-0150">Chloroplast</keyword>
<proteinExistence type="inferred from homology"/>
<evidence type="ECO:0000256" key="2">
    <source>
        <dbReference type="ARBA" id="ARBA00022531"/>
    </source>
</evidence>
<reference evidence="8" key="1">
    <citation type="journal article" date="2014" name="BMC Evol. Biol.">
        <title>Chloroplast phylogenomic analysis resolves deep-level relationships within the green algal class Trebouxiophyceae.</title>
        <authorList>
            <person name="Lemieux C."/>
            <person name="Otis C."/>
            <person name="Turmel M."/>
        </authorList>
    </citation>
    <scope>NUCLEOTIDE SEQUENCE</scope>
</reference>
<evidence type="ECO:0000256" key="7">
    <source>
        <dbReference type="HAMAP-Rule" id="MF_01329"/>
    </source>
</evidence>
<evidence type="ECO:0000256" key="1">
    <source>
        <dbReference type="ARBA" id="ARBA00004167"/>
    </source>
</evidence>
<dbReference type="InterPro" id="IPR010284">
    <property type="entry name" value="PSII_Ycf12_core-subunit"/>
</dbReference>
<name>A0A097KLH8_9CHLO</name>
<evidence type="ECO:0000256" key="3">
    <source>
        <dbReference type="ARBA" id="ARBA00022692"/>
    </source>
</evidence>
<organism evidence="8">
    <name type="scientific">Koliella longiseta</name>
    <dbReference type="NCBI Taxonomy" id="33092"/>
    <lineage>
        <taxon>Eukaryota</taxon>
        <taxon>Viridiplantae</taxon>
        <taxon>Chlorophyta</taxon>
        <taxon>core chlorophytes</taxon>
        <taxon>Trebouxiophyceae</taxon>
        <taxon>Prasiolales</taxon>
        <taxon>Koliellaceae</taxon>
        <taxon>Koliella</taxon>
    </lineage>
</organism>
<keyword evidence="2 7" id="KW-0602">Photosynthesis</keyword>
<gene>
    <name evidence="7 8" type="primary">ycf12</name>
    <name evidence="7" type="synonym">psb30</name>
</gene>
<keyword evidence="5 7" id="KW-0472">Membrane</keyword>
<evidence type="ECO:0000256" key="5">
    <source>
        <dbReference type="ARBA" id="ARBA00023136"/>
    </source>
</evidence>
<evidence type="ECO:0000313" key="8">
    <source>
        <dbReference type="EMBL" id="AIT94032.1"/>
    </source>
</evidence>
<accession>A0A097KLH8</accession>
<evidence type="ECO:0000256" key="6">
    <source>
        <dbReference type="ARBA" id="ARBA00023276"/>
    </source>
</evidence>
<dbReference type="GO" id="GO:0015979">
    <property type="term" value="P:photosynthesis"/>
    <property type="evidence" value="ECO:0007669"/>
    <property type="project" value="UniProtKB-KW"/>
</dbReference>
<dbReference type="RefSeq" id="YP_009105395.1">
    <property type="nucleotide sequence ID" value="NC_025531.1"/>
</dbReference>
<comment type="function">
    <text evidence="7">A core subunit of photosystem II (PSII), probably helps stabilize the reaction center.</text>
</comment>
<dbReference type="GO" id="GO:0009523">
    <property type="term" value="C:photosystem II"/>
    <property type="evidence" value="ECO:0007669"/>
    <property type="project" value="UniProtKB-KW"/>
</dbReference>